<feature type="region of interest" description="Disordered" evidence="1">
    <location>
        <begin position="1"/>
        <end position="36"/>
    </location>
</feature>
<evidence type="ECO:0000259" key="2">
    <source>
        <dbReference type="Pfam" id="PF13763"/>
    </source>
</evidence>
<feature type="compositionally biased region" description="Low complexity" evidence="1">
    <location>
        <begin position="13"/>
        <end position="27"/>
    </location>
</feature>
<feature type="compositionally biased region" description="Basic and acidic residues" evidence="1">
    <location>
        <begin position="196"/>
        <end position="251"/>
    </location>
</feature>
<feature type="compositionally biased region" description="Basic and acidic residues" evidence="1">
    <location>
        <begin position="280"/>
        <end position="293"/>
    </location>
</feature>
<dbReference type="Proteomes" id="UP000481327">
    <property type="component" value="Unassembled WGS sequence"/>
</dbReference>
<accession>A0A7C9KHV8</accession>
<sequence length="363" mass="41026">MIRNNQNRRRRGGNNNNGPRPQQMNGGNNYGNRLDNRQRGNASQLLEKYRALARDAQQAGDRVTAEYYLQYADHYYRVLGDYRDKTPNDGRQRGREFYEDDATGFAGGDDSDGGDDEDQDGDRNDARGQDRSDTRGDEGRSQWRDDRGGQNAPRARESNRDGNRDGNRDAPREPRNDPNRTESRDRQSWAGSNPSRTRDENRPERTRDENRSERTRDENRPERTRDNDHSERSRDESRSERNANRERRPESRPAPTDMAISDEGPIPGLPGPATLRARRPAAETDSPRAERAPRGTRRQSPAEAETFEAPIIESAVVEATAIEPTPTAIPQTVSGDAAASDTPVAPRRRGRPRKIVESEPVEG</sequence>
<feature type="compositionally biased region" description="Acidic residues" evidence="1">
    <location>
        <begin position="109"/>
        <end position="120"/>
    </location>
</feature>
<dbReference type="Pfam" id="PF13763">
    <property type="entry name" value="DUF4167"/>
    <property type="match status" value="1"/>
</dbReference>
<evidence type="ECO:0000256" key="1">
    <source>
        <dbReference type="SAM" id="MobiDB-lite"/>
    </source>
</evidence>
<feature type="compositionally biased region" description="Basic and acidic residues" evidence="1">
    <location>
        <begin position="81"/>
        <end position="97"/>
    </location>
</feature>
<feature type="compositionally biased region" description="Basic residues" evidence="1">
    <location>
        <begin position="1"/>
        <end position="12"/>
    </location>
</feature>
<organism evidence="3 4">
    <name type="scientific">Sandarakinorhabdus fusca</name>
    <dbReference type="NCBI Taxonomy" id="1439888"/>
    <lineage>
        <taxon>Bacteria</taxon>
        <taxon>Pseudomonadati</taxon>
        <taxon>Pseudomonadota</taxon>
        <taxon>Alphaproteobacteria</taxon>
        <taxon>Sphingomonadales</taxon>
        <taxon>Sphingosinicellaceae</taxon>
        <taxon>Sandarakinorhabdus</taxon>
    </lineage>
</organism>
<dbReference type="AlphaFoldDB" id="A0A7C9KHV8"/>
<feature type="region of interest" description="Disordered" evidence="1">
    <location>
        <begin position="81"/>
        <end position="363"/>
    </location>
</feature>
<comment type="caution">
    <text evidence="3">The sequence shown here is derived from an EMBL/GenBank/DDBJ whole genome shotgun (WGS) entry which is preliminary data.</text>
</comment>
<protein>
    <submittedName>
        <fullName evidence="3">DUF4167 domain-containing protein</fullName>
    </submittedName>
</protein>
<proteinExistence type="predicted"/>
<dbReference type="OrthoDB" id="9816310at2"/>
<dbReference type="InterPro" id="IPR025430">
    <property type="entry name" value="DUF4167"/>
</dbReference>
<feature type="compositionally biased region" description="Basic and acidic residues" evidence="1">
    <location>
        <begin position="121"/>
        <end position="187"/>
    </location>
</feature>
<evidence type="ECO:0000313" key="3">
    <source>
        <dbReference type="EMBL" id="MQT16739.1"/>
    </source>
</evidence>
<dbReference type="EMBL" id="WIOL01000002">
    <property type="protein sequence ID" value="MQT16739.1"/>
    <property type="molecule type" value="Genomic_DNA"/>
</dbReference>
<keyword evidence="4" id="KW-1185">Reference proteome</keyword>
<dbReference type="RefSeq" id="WP_152577202.1">
    <property type="nucleotide sequence ID" value="NZ_JAATJI010000001.1"/>
</dbReference>
<feature type="domain" description="DUF4167" evidence="2">
    <location>
        <begin position="9"/>
        <end position="83"/>
    </location>
</feature>
<evidence type="ECO:0000313" key="4">
    <source>
        <dbReference type="Proteomes" id="UP000481327"/>
    </source>
</evidence>
<reference evidence="3 4" key="1">
    <citation type="submission" date="2019-09" db="EMBL/GenBank/DDBJ databases">
        <title>Polymorphobacter sp. isolated from a lake in China.</title>
        <authorList>
            <person name="Liu Z."/>
        </authorList>
    </citation>
    <scope>NUCLEOTIDE SEQUENCE [LARGE SCALE GENOMIC DNA]</scope>
    <source>
        <strain evidence="3 4">D40P</strain>
    </source>
</reference>
<name>A0A7C9KHV8_9SPHN</name>
<gene>
    <name evidence="3" type="ORF">F3168_05670</name>
</gene>